<keyword evidence="2" id="KW-1283">Bacterial microcompartment</keyword>
<dbReference type="InterPro" id="IPR037233">
    <property type="entry name" value="CcmK-like_sf"/>
</dbReference>
<dbReference type="Pfam" id="PF00936">
    <property type="entry name" value="BMC"/>
    <property type="match status" value="1"/>
</dbReference>
<dbReference type="SMART" id="SM00877">
    <property type="entry name" value="BMC"/>
    <property type="match status" value="1"/>
</dbReference>
<dbReference type="InterPro" id="IPR044872">
    <property type="entry name" value="CcmK/CsoS1_BMC"/>
</dbReference>
<comment type="similarity">
    <text evidence="3">Belongs to the bacterial microcompartments protein family.</text>
</comment>
<comment type="subcellular location">
    <subcellularLocation>
        <location evidence="1">Bacterial microcompartment</location>
    </subcellularLocation>
</comment>
<name>A0A939DB20_CLOAM</name>
<dbReference type="InterPro" id="IPR050575">
    <property type="entry name" value="BMC_shell"/>
</dbReference>
<feature type="domain" description="BMC" evidence="4">
    <location>
        <begin position="3"/>
        <end position="89"/>
    </location>
</feature>
<evidence type="ECO:0000259" key="4">
    <source>
        <dbReference type="PROSITE" id="PS51930"/>
    </source>
</evidence>
<comment type="caution">
    <text evidence="5">The sequence shown here is derived from an EMBL/GenBank/DDBJ whole genome shotgun (WGS) entry which is preliminary data.</text>
</comment>
<accession>A0A939DB20</accession>
<protein>
    <submittedName>
        <fullName evidence="5">BMC domain-containing protein</fullName>
    </submittedName>
</protein>
<sequence length="215" mass="23583">MKALGLIETRGLIASVESADAMLKAAQVSLVEKVYVGGGLVTVTVTGDVGAVKASVEAGSAAVRQLDSTLLISQHVIPRPHQELEQLIGPPKQSYGKKSLIKEQPNRTILQENSKASVVEEQEDSNGSAVREVTDGTEEAVSLEMDLEQIDKEKVDQAVEDYSIEIVVGILNKLKVVKLRNLARQYKEFGISENLISKTDKKMLLAEFENYYRKK</sequence>
<evidence type="ECO:0000256" key="1">
    <source>
        <dbReference type="ARBA" id="ARBA00024322"/>
    </source>
</evidence>
<reference evidence="5" key="1">
    <citation type="submission" date="2021-02" db="EMBL/GenBank/DDBJ databases">
        <title>Abyssanaerobacter marinus gen.nov., sp., nov, anaerobic bacterium isolated from the Onnuri vent field of Indian Ocean and suggestion of Mogibacteriaceae fam. nov., and proposal of reclassification of ambiguous this family's genus member.</title>
        <authorList>
            <person name="Kim Y.J."/>
            <person name="Yang J.-A."/>
        </authorList>
    </citation>
    <scope>NUCLEOTIDE SEQUENCE</scope>
    <source>
        <strain evidence="5">DSM 2634</strain>
    </source>
</reference>
<dbReference type="SUPFAM" id="SSF143414">
    <property type="entry name" value="CcmK-like"/>
    <property type="match status" value="1"/>
</dbReference>
<dbReference type="GO" id="GO:0031469">
    <property type="term" value="C:bacterial microcompartment"/>
    <property type="evidence" value="ECO:0007669"/>
    <property type="project" value="UniProtKB-SubCell"/>
</dbReference>
<dbReference type="EMBL" id="JAFJZZ010000009">
    <property type="protein sequence ID" value="MBN7774450.1"/>
    <property type="molecule type" value="Genomic_DNA"/>
</dbReference>
<dbReference type="InterPro" id="IPR000249">
    <property type="entry name" value="BMC_dom"/>
</dbReference>
<gene>
    <name evidence="5" type="ORF">JYB65_13870</name>
</gene>
<dbReference type="RefSeq" id="WP_206583290.1">
    <property type="nucleotide sequence ID" value="NZ_JAFJZZ010000009.1"/>
</dbReference>
<organism evidence="5 6">
    <name type="scientific">Clostridium aminobutyricum</name>
    <dbReference type="NCBI Taxonomy" id="33953"/>
    <lineage>
        <taxon>Bacteria</taxon>
        <taxon>Bacillati</taxon>
        <taxon>Bacillota</taxon>
        <taxon>Clostridia</taxon>
        <taxon>Eubacteriales</taxon>
        <taxon>Clostridiaceae</taxon>
        <taxon>Clostridium</taxon>
    </lineage>
</organism>
<evidence type="ECO:0000313" key="5">
    <source>
        <dbReference type="EMBL" id="MBN7774450.1"/>
    </source>
</evidence>
<dbReference type="AlphaFoldDB" id="A0A939DB20"/>
<keyword evidence="6" id="KW-1185">Reference proteome</keyword>
<evidence type="ECO:0000313" key="6">
    <source>
        <dbReference type="Proteomes" id="UP000664545"/>
    </source>
</evidence>
<dbReference type="Proteomes" id="UP000664545">
    <property type="component" value="Unassembled WGS sequence"/>
</dbReference>
<evidence type="ECO:0000256" key="3">
    <source>
        <dbReference type="PROSITE-ProRule" id="PRU01278"/>
    </source>
</evidence>
<dbReference type="PANTHER" id="PTHR33941">
    <property type="entry name" value="PROPANEDIOL UTILIZATION PROTEIN PDUA"/>
    <property type="match status" value="1"/>
</dbReference>
<proteinExistence type="inferred from homology"/>
<dbReference type="PANTHER" id="PTHR33941:SF11">
    <property type="entry name" value="BACTERIAL MICROCOMPARTMENT SHELL PROTEIN PDUJ"/>
    <property type="match status" value="1"/>
</dbReference>
<evidence type="ECO:0000256" key="2">
    <source>
        <dbReference type="ARBA" id="ARBA00024446"/>
    </source>
</evidence>
<dbReference type="PROSITE" id="PS51930">
    <property type="entry name" value="BMC_2"/>
    <property type="match status" value="1"/>
</dbReference>
<dbReference type="Gene3D" id="3.30.70.1710">
    <property type="match status" value="1"/>
</dbReference>
<dbReference type="CDD" id="cd07045">
    <property type="entry name" value="BMC_CcmK_like"/>
    <property type="match status" value="1"/>
</dbReference>